<evidence type="ECO:0000256" key="1">
    <source>
        <dbReference type="SAM" id="MobiDB-lite"/>
    </source>
</evidence>
<reference evidence="2" key="1">
    <citation type="submission" date="2016-10" db="EMBL/GenBank/DDBJ databases">
        <authorList>
            <person name="Benchimol M."/>
            <person name="Almeida L.G."/>
            <person name="Vasconcelos A.T."/>
            <person name="Perreira-Neves A."/>
            <person name="Rosa I.A."/>
            <person name="Tasca T."/>
            <person name="Bogo M.R."/>
            <person name="de Souza W."/>
        </authorList>
    </citation>
    <scope>NUCLEOTIDE SEQUENCE [LARGE SCALE GENOMIC DNA]</scope>
    <source>
        <strain evidence="2">K</strain>
    </source>
</reference>
<name>A0A1J4KD83_9EUKA</name>
<dbReference type="VEuPathDB" id="TrichDB:TRFO_21716"/>
<dbReference type="RefSeq" id="XP_068362529.1">
    <property type="nucleotide sequence ID" value="XM_068502143.1"/>
</dbReference>
<protein>
    <submittedName>
        <fullName evidence="2">Uncharacterized protein</fullName>
    </submittedName>
</protein>
<comment type="caution">
    <text evidence="2">The sequence shown here is derived from an EMBL/GenBank/DDBJ whole genome shotgun (WGS) entry which is preliminary data.</text>
</comment>
<feature type="region of interest" description="Disordered" evidence="1">
    <location>
        <begin position="74"/>
        <end position="98"/>
    </location>
</feature>
<sequence length="131" mass="15475">MTLSPPERKLQNKIVNDDKKEQRLELRKKASILQKYVHFEASMKPHLIKLTKDIDELVKQCDEIETSIASLQKSIEKEKQQQNNNETTDEDRSAREAKIQEIKALEQDLQRLLREKAKYLSRAENKMRAEQ</sequence>
<accession>A0A1J4KD83</accession>
<gene>
    <name evidence="2" type="ORF">TRFO_21716</name>
</gene>
<dbReference type="GeneID" id="94836847"/>
<proteinExistence type="predicted"/>
<dbReference type="Proteomes" id="UP000179807">
    <property type="component" value="Unassembled WGS sequence"/>
</dbReference>
<evidence type="ECO:0000313" key="3">
    <source>
        <dbReference type="Proteomes" id="UP000179807"/>
    </source>
</evidence>
<keyword evidence="3" id="KW-1185">Reference proteome</keyword>
<dbReference type="EMBL" id="MLAK01000640">
    <property type="protein sequence ID" value="OHT09393.1"/>
    <property type="molecule type" value="Genomic_DNA"/>
</dbReference>
<dbReference type="AlphaFoldDB" id="A0A1J4KD83"/>
<organism evidence="2 3">
    <name type="scientific">Tritrichomonas foetus</name>
    <dbReference type="NCBI Taxonomy" id="1144522"/>
    <lineage>
        <taxon>Eukaryota</taxon>
        <taxon>Metamonada</taxon>
        <taxon>Parabasalia</taxon>
        <taxon>Tritrichomonadida</taxon>
        <taxon>Tritrichomonadidae</taxon>
        <taxon>Tritrichomonas</taxon>
    </lineage>
</organism>
<evidence type="ECO:0000313" key="2">
    <source>
        <dbReference type="EMBL" id="OHT09393.1"/>
    </source>
</evidence>